<evidence type="ECO:0000256" key="1">
    <source>
        <dbReference type="SAM" id="MobiDB-lite"/>
    </source>
</evidence>
<dbReference type="OrthoDB" id="264790at2759"/>
<name>A0A0N1PCN9_LEPSE</name>
<dbReference type="AlphaFoldDB" id="A0A0N1PCN9"/>
<dbReference type="EMBL" id="LJSK01000171">
    <property type="protein sequence ID" value="KPI85698.1"/>
    <property type="molecule type" value="Genomic_DNA"/>
</dbReference>
<feature type="region of interest" description="Disordered" evidence="1">
    <location>
        <begin position="110"/>
        <end position="176"/>
    </location>
</feature>
<evidence type="ECO:0000313" key="3">
    <source>
        <dbReference type="Proteomes" id="UP000038009"/>
    </source>
</evidence>
<comment type="caution">
    <text evidence="2">The sequence shown here is derived from an EMBL/GenBank/DDBJ whole genome shotgun (WGS) entry which is preliminary data.</text>
</comment>
<sequence length="250" mass="27249">MPTASSTTSTSEKQELRKKFSAAATALADLYRESSNSYETGYRDALLFVQRYLQSSAPAATQAPAAPSPSGSPSSFTSVGLCTTVNAAQMMRFLQDTAAARRERMAVVRGVRSMRRRQRDTVDAADGPPENSNGATSDSEEGEGEEAMAEAEEGAPGLAPQQPPTPTVDLNQLTTIPSQHGFPAGYVDSMLNQEIELITHLEPRVSAQLTPLQPRRQRRRTDRARDAQLRRFHSPRGHPYSPQLHVGRGK</sequence>
<organism evidence="2 3">
    <name type="scientific">Leptomonas seymouri</name>
    <dbReference type="NCBI Taxonomy" id="5684"/>
    <lineage>
        <taxon>Eukaryota</taxon>
        <taxon>Discoba</taxon>
        <taxon>Euglenozoa</taxon>
        <taxon>Kinetoplastea</taxon>
        <taxon>Metakinetoplastina</taxon>
        <taxon>Trypanosomatida</taxon>
        <taxon>Trypanosomatidae</taxon>
        <taxon>Leishmaniinae</taxon>
        <taxon>Leptomonas</taxon>
    </lineage>
</organism>
<dbReference type="VEuPathDB" id="TriTrypDB:Lsey_0171_0060"/>
<gene>
    <name evidence="2" type="ORF">ABL78_5230</name>
</gene>
<feature type="region of interest" description="Disordered" evidence="1">
    <location>
        <begin position="208"/>
        <end position="250"/>
    </location>
</feature>
<dbReference type="Proteomes" id="UP000038009">
    <property type="component" value="Unassembled WGS sequence"/>
</dbReference>
<feature type="compositionally biased region" description="Acidic residues" evidence="1">
    <location>
        <begin position="138"/>
        <end position="153"/>
    </location>
</feature>
<accession>A0A0N1PCN9</accession>
<evidence type="ECO:0000313" key="2">
    <source>
        <dbReference type="EMBL" id="KPI85698.1"/>
    </source>
</evidence>
<keyword evidence="3" id="KW-1185">Reference proteome</keyword>
<dbReference type="OMA" id="QHMAQFL"/>
<protein>
    <submittedName>
        <fullName evidence="2">Uncharacterized protein</fullName>
    </submittedName>
</protein>
<reference evidence="2 3" key="1">
    <citation type="journal article" date="2015" name="PLoS Pathog.">
        <title>Leptomonas seymouri: Adaptations to the Dixenous Life Cycle Analyzed by Genome Sequencing, Transcriptome Profiling and Co-infection with Leishmania donovani.</title>
        <authorList>
            <person name="Kraeva N."/>
            <person name="Butenko A."/>
            <person name="Hlavacova J."/>
            <person name="Kostygov A."/>
            <person name="Myskova J."/>
            <person name="Grybchuk D."/>
            <person name="Lestinova T."/>
            <person name="Votypka J."/>
            <person name="Volf P."/>
            <person name="Opperdoes F."/>
            <person name="Flegontov P."/>
            <person name="Lukes J."/>
            <person name="Yurchenko V."/>
        </authorList>
    </citation>
    <scope>NUCLEOTIDE SEQUENCE [LARGE SCALE GENOMIC DNA]</scope>
    <source>
        <strain evidence="2 3">ATCC 30220</strain>
    </source>
</reference>
<proteinExistence type="predicted"/>